<dbReference type="Gene3D" id="1.25.10.20">
    <property type="entry name" value="Vitellinogen, superhelical"/>
    <property type="match status" value="1"/>
</dbReference>
<keyword evidence="3" id="KW-1185">Reference proteome</keyword>
<evidence type="ECO:0000256" key="1">
    <source>
        <dbReference type="SAM" id="Phobius"/>
    </source>
</evidence>
<sequence length="87" mass="9596">MVKQLMSQEDSDSQRLGLKVVGALGYESLLDTLGEVIRDRSHGPLKRLLAIASTEKIASVAPSKVRRYLLYICPVAYYLSACLILIS</sequence>
<feature type="transmembrane region" description="Helical" evidence="1">
    <location>
        <begin position="68"/>
        <end position="86"/>
    </location>
</feature>
<evidence type="ECO:0000313" key="2">
    <source>
        <dbReference type="EMBL" id="KAH3696125.1"/>
    </source>
</evidence>
<reference evidence="2" key="2">
    <citation type="submission" date="2020-11" db="EMBL/GenBank/DDBJ databases">
        <authorList>
            <person name="McCartney M.A."/>
            <person name="Auch B."/>
            <person name="Kono T."/>
            <person name="Mallez S."/>
            <person name="Becker A."/>
            <person name="Gohl D.M."/>
            <person name="Silverstein K.A.T."/>
            <person name="Koren S."/>
            <person name="Bechman K.B."/>
            <person name="Herman A."/>
            <person name="Abrahante J.E."/>
            <person name="Garbe J."/>
        </authorList>
    </citation>
    <scope>NUCLEOTIDE SEQUENCE</scope>
    <source>
        <strain evidence="2">Duluth1</strain>
        <tissue evidence="2">Whole animal</tissue>
    </source>
</reference>
<keyword evidence="1" id="KW-1133">Transmembrane helix</keyword>
<organism evidence="2 3">
    <name type="scientific">Dreissena polymorpha</name>
    <name type="common">Zebra mussel</name>
    <name type="synonym">Mytilus polymorpha</name>
    <dbReference type="NCBI Taxonomy" id="45954"/>
    <lineage>
        <taxon>Eukaryota</taxon>
        <taxon>Metazoa</taxon>
        <taxon>Spiralia</taxon>
        <taxon>Lophotrochozoa</taxon>
        <taxon>Mollusca</taxon>
        <taxon>Bivalvia</taxon>
        <taxon>Autobranchia</taxon>
        <taxon>Heteroconchia</taxon>
        <taxon>Euheterodonta</taxon>
        <taxon>Imparidentia</taxon>
        <taxon>Neoheterodontei</taxon>
        <taxon>Myida</taxon>
        <taxon>Dreissenoidea</taxon>
        <taxon>Dreissenidae</taxon>
        <taxon>Dreissena</taxon>
    </lineage>
</organism>
<dbReference type="Proteomes" id="UP000828390">
    <property type="component" value="Unassembled WGS sequence"/>
</dbReference>
<proteinExistence type="predicted"/>
<accession>A0A9D3Y9L5</accession>
<dbReference type="InterPro" id="IPR011030">
    <property type="entry name" value="Lipovitellin_superhlx_dom"/>
</dbReference>
<comment type="caution">
    <text evidence="2">The sequence shown here is derived from an EMBL/GenBank/DDBJ whole genome shotgun (WGS) entry which is preliminary data.</text>
</comment>
<dbReference type="EMBL" id="JAIWYP010000016">
    <property type="protein sequence ID" value="KAH3696125.1"/>
    <property type="molecule type" value="Genomic_DNA"/>
</dbReference>
<protein>
    <submittedName>
        <fullName evidence="2">Uncharacterized protein</fullName>
    </submittedName>
</protein>
<keyword evidence="1" id="KW-0812">Transmembrane</keyword>
<evidence type="ECO:0000313" key="3">
    <source>
        <dbReference type="Proteomes" id="UP000828390"/>
    </source>
</evidence>
<keyword evidence="1" id="KW-0472">Membrane</keyword>
<reference evidence="2" key="1">
    <citation type="journal article" date="2019" name="bioRxiv">
        <title>The Genome of the Zebra Mussel, Dreissena polymorpha: A Resource for Invasive Species Research.</title>
        <authorList>
            <person name="McCartney M.A."/>
            <person name="Auch B."/>
            <person name="Kono T."/>
            <person name="Mallez S."/>
            <person name="Zhang Y."/>
            <person name="Obille A."/>
            <person name="Becker A."/>
            <person name="Abrahante J.E."/>
            <person name="Garbe J."/>
            <person name="Badalamenti J.P."/>
            <person name="Herman A."/>
            <person name="Mangelson H."/>
            <person name="Liachko I."/>
            <person name="Sullivan S."/>
            <person name="Sone E.D."/>
            <person name="Koren S."/>
            <person name="Silverstein K.A.T."/>
            <person name="Beckman K.B."/>
            <person name="Gohl D.M."/>
        </authorList>
    </citation>
    <scope>NUCLEOTIDE SEQUENCE</scope>
    <source>
        <strain evidence="2">Duluth1</strain>
        <tissue evidence="2">Whole animal</tissue>
    </source>
</reference>
<name>A0A9D3Y9L5_DREPO</name>
<gene>
    <name evidence="2" type="ORF">DPMN_083588</name>
</gene>
<dbReference type="AlphaFoldDB" id="A0A9D3Y9L5"/>